<dbReference type="Gene3D" id="1.10.510.10">
    <property type="entry name" value="Transferase(Phosphotransferase) domain 1"/>
    <property type="match status" value="1"/>
</dbReference>
<accession>A0ABQ9WZD0</accession>
<reference evidence="3 4" key="1">
    <citation type="journal article" date="2022" name="bioRxiv">
        <title>Genomics of Preaxostyla Flagellates Illuminates Evolutionary Transitions and the Path Towards Mitochondrial Loss.</title>
        <authorList>
            <person name="Novak L.V.F."/>
            <person name="Treitli S.C."/>
            <person name="Pyrih J."/>
            <person name="Halakuc P."/>
            <person name="Pipaliya S.V."/>
            <person name="Vacek V."/>
            <person name="Brzon O."/>
            <person name="Soukal P."/>
            <person name="Eme L."/>
            <person name="Dacks J.B."/>
            <person name="Karnkowska A."/>
            <person name="Elias M."/>
            <person name="Hampl V."/>
        </authorList>
    </citation>
    <scope>NUCLEOTIDE SEQUENCE [LARGE SCALE GENOMIC DNA]</scope>
    <source>
        <strain evidence="3">NAU3</strain>
        <tissue evidence="3">Gut</tissue>
    </source>
</reference>
<proteinExistence type="predicted"/>
<keyword evidence="4" id="KW-1185">Reference proteome</keyword>
<comment type="caution">
    <text evidence="3">The sequence shown here is derived from an EMBL/GenBank/DDBJ whole genome shotgun (WGS) entry which is preliminary data.</text>
</comment>
<feature type="compositionally biased region" description="Pro residues" evidence="1">
    <location>
        <begin position="280"/>
        <end position="290"/>
    </location>
</feature>
<dbReference type="PROSITE" id="PS50011">
    <property type="entry name" value="PROTEIN_KINASE_DOM"/>
    <property type="match status" value="1"/>
</dbReference>
<evidence type="ECO:0000313" key="4">
    <source>
        <dbReference type="Proteomes" id="UP001281761"/>
    </source>
</evidence>
<dbReference type="InterPro" id="IPR051681">
    <property type="entry name" value="Ser/Thr_Kinases-Pseudokinases"/>
</dbReference>
<sequence>MQEKPKAMSELDECQIEVKEEEMDVNSTLRPLLNTSDVTLNPNSFNMISNGVDQNHSQFSSLQARFIEHIDVLKCECEPAVIRVDAKKTLYSALHVEKALSLPKTEIRRQLVAGLERLLQHNPFSDALTQLSSHWILVDSSGSVCLKLDQNLNETDLTEQQIANRKKMREEDHRWSAPEQIDEEDRDQNKDEKEPQAEQYDPLKASVFRLGLVLWELETGLVPFGELDAVNASRQVKGGQVPLIENCEDPSLASIVEACLSYDPHDSPSLSTLNTFLSSPPTPLDPPPLQQQPIASIPVTG</sequence>
<feature type="region of interest" description="Disordered" evidence="1">
    <location>
        <begin position="163"/>
        <end position="200"/>
    </location>
</feature>
<dbReference type="InterPro" id="IPR011009">
    <property type="entry name" value="Kinase-like_dom_sf"/>
</dbReference>
<protein>
    <recommendedName>
        <fullName evidence="2">Protein kinase domain-containing protein</fullName>
    </recommendedName>
</protein>
<evidence type="ECO:0000313" key="3">
    <source>
        <dbReference type="EMBL" id="KAK2944873.1"/>
    </source>
</evidence>
<evidence type="ECO:0000259" key="2">
    <source>
        <dbReference type="PROSITE" id="PS50011"/>
    </source>
</evidence>
<dbReference type="Pfam" id="PF07714">
    <property type="entry name" value="PK_Tyr_Ser-Thr"/>
    <property type="match status" value="1"/>
</dbReference>
<evidence type="ECO:0000256" key="1">
    <source>
        <dbReference type="SAM" id="MobiDB-lite"/>
    </source>
</evidence>
<name>A0ABQ9WZD0_9EUKA</name>
<dbReference type="InterPro" id="IPR001245">
    <property type="entry name" value="Ser-Thr/Tyr_kinase_cat_dom"/>
</dbReference>
<dbReference type="EMBL" id="JARBJD010000281">
    <property type="protein sequence ID" value="KAK2944873.1"/>
    <property type="molecule type" value="Genomic_DNA"/>
</dbReference>
<feature type="compositionally biased region" description="Basic and acidic residues" evidence="1">
    <location>
        <begin position="187"/>
        <end position="196"/>
    </location>
</feature>
<feature type="region of interest" description="Disordered" evidence="1">
    <location>
        <begin position="276"/>
        <end position="301"/>
    </location>
</feature>
<dbReference type="InterPro" id="IPR000719">
    <property type="entry name" value="Prot_kinase_dom"/>
</dbReference>
<dbReference type="PANTHER" id="PTHR44329">
    <property type="entry name" value="SERINE/THREONINE-PROTEIN KINASE TNNI3K-RELATED"/>
    <property type="match status" value="1"/>
</dbReference>
<dbReference type="Proteomes" id="UP001281761">
    <property type="component" value="Unassembled WGS sequence"/>
</dbReference>
<dbReference type="SUPFAM" id="SSF56112">
    <property type="entry name" value="Protein kinase-like (PK-like)"/>
    <property type="match status" value="1"/>
</dbReference>
<gene>
    <name evidence="3" type="ORF">BLNAU_20216</name>
</gene>
<organism evidence="3 4">
    <name type="scientific">Blattamonas nauphoetae</name>
    <dbReference type="NCBI Taxonomy" id="2049346"/>
    <lineage>
        <taxon>Eukaryota</taxon>
        <taxon>Metamonada</taxon>
        <taxon>Preaxostyla</taxon>
        <taxon>Oxymonadida</taxon>
        <taxon>Blattamonas</taxon>
    </lineage>
</organism>
<feature type="domain" description="Protein kinase" evidence="2">
    <location>
        <begin position="1"/>
        <end position="277"/>
    </location>
</feature>